<feature type="compositionally biased region" description="Basic residues" evidence="2">
    <location>
        <begin position="275"/>
        <end position="305"/>
    </location>
</feature>
<dbReference type="EMBL" id="JBJKFK010000299">
    <property type="protein sequence ID" value="KAL3318014.1"/>
    <property type="molecule type" value="Genomic_DNA"/>
</dbReference>
<evidence type="ECO:0000313" key="4">
    <source>
        <dbReference type="Proteomes" id="UP001626550"/>
    </source>
</evidence>
<dbReference type="PANTHER" id="PTHR12375">
    <property type="entry name" value="RNA-BINDING PROTEIN LUC7-RELATED"/>
    <property type="match status" value="1"/>
</dbReference>
<keyword evidence="4" id="KW-1185">Reference proteome</keyword>
<dbReference type="Pfam" id="PF03194">
    <property type="entry name" value="LUC7"/>
    <property type="match status" value="1"/>
</dbReference>
<proteinExistence type="inferred from homology"/>
<accession>A0ABD2QEP1</accession>
<name>A0ABD2QEP1_9PLAT</name>
<dbReference type="AlphaFoldDB" id="A0ABD2QEP1"/>
<sequence length="305" mass="35505">MSASDQMRAMLDELMGTNRDGLDNNTREISFDDPQVCKSYLLDCCPHEILSGTRMDLGECHYIHDPALKADFRRESEKRDFYFELEALSHLESFISDCDKKVELAKNKLSETQEELTDEALAKSNHISHLGEKIGTKLAKADELAGKGEVDQSLGLMKEVEELSIEKTRCEAELKTTIPMSTYQQQKLRVCEACSAYLGIHDNDRRLADHFGGKLHLGFMEIRDKLEHLRKTCEDRNLVEKRREAIMKDRRSDREIISGSLRGRSRSRSRDRDRRTKHRRSRSRSRSHARRKEKKSRRYRSRSRS</sequence>
<gene>
    <name evidence="3" type="primary">LUC7L</name>
    <name evidence="3" type="ORF">Ciccas_003334</name>
</gene>
<protein>
    <submittedName>
        <fullName evidence="3">RNA-binding protein Luc7-like 1</fullName>
    </submittedName>
</protein>
<reference evidence="3 4" key="1">
    <citation type="submission" date="2024-11" db="EMBL/GenBank/DDBJ databases">
        <title>Adaptive evolution of stress response genes in parasites aligns with host niche diversity.</title>
        <authorList>
            <person name="Hahn C."/>
            <person name="Resl P."/>
        </authorList>
    </citation>
    <scope>NUCLEOTIDE SEQUENCE [LARGE SCALE GENOMIC DNA]</scope>
    <source>
        <strain evidence="3">EGGRZ-B1_66</strain>
        <tissue evidence="3">Body</tissue>
    </source>
</reference>
<dbReference type="InterPro" id="IPR004882">
    <property type="entry name" value="Luc7-rel"/>
</dbReference>
<dbReference type="Proteomes" id="UP001626550">
    <property type="component" value="Unassembled WGS sequence"/>
</dbReference>
<feature type="region of interest" description="Disordered" evidence="2">
    <location>
        <begin position="250"/>
        <end position="305"/>
    </location>
</feature>
<comment type="similarity">
    <text evidence="1">Belongs to the Luc7 family.</text>
</comment>
<evidence type="ECO:0000256" key="1">
    <source>
        <dbReference type="ARBA" id="ARBA00005655"/>
    </source>
</evidence>
<comment type="caution">
    <text evidence="3">The sequence shown here is derived from an EMBL/GenBank/DDBJ whole genome shotgun (WGS) entry which is preliminary data.</text>
</comment>
<evidence type="ECO:0000256" key="2">
    <source>
        <dbReference type="SAM" id="MobiDB-lite"/>
    </source>
</evidence>
<organism evidence="3 4">
    <name type="scientific">Cichlidogyrus casuarinus</name>
    <dbReference type="NCBI Taxonomy" id="1844966"/>
    <lineage>
        <taxon>Eukaryota</taxon>
        <taxon>Metazoa</taxon>
        <taxon>Spiralia</taxon>
        <taxon>Lophotrochozoa</taxon>
        <taxon>Platyhelminthes</taxon>
        <taxon>Monogenea</taxon>
        <taxon>Monopisthocotylea</taxon>
        <taxon>Dactylogyridea</taxon>
        <taxon>Ancyrocephalidae</taxon>
        <taxon>Cichlidogyrus</taxon>
    </lineage>
</organism>
<evidence type="ECO:0000313" key="3">
    <source>
        <dbReference type="EMBL" id="KAL3318014.1"/>
    </source>
</evidence>